<dbReference type="AlphaFoldDB" id="A0A7D5TLE1"/>
<gene>
    <name evidence="1" type="ORF">HZS55_09055</name>
</gene>
<accession>A0A7D5TLE1</accession>
<evidence type="ECO:0000313" key="1">
    <source>
        <dbReference type="EMBL" id="QLH77432.1"/>
    </source>
</evidence>
<proteinExistence type="predicted"/>
<evidence type="ECO:0000313" key="2">
    <source>
        <dbReference type="Proteomes" id="UP000509667"/>
    </source>
</evidence>
<protein>
    <submittedName>
        <fullName evidence="1">Uncharacterized protein</fullName>
    </submittedName>
</protein>
<dbReference type="RefSeq" id="WP_179911359.1">
    <property type="nucleotide sequence ID" value="NZ_CP058910.1"/>
</dbReference>
<organism evidence="1 2">
    <name type="scientific">Halosimplex rubrum</name>
    <dbReference type="NCBI Taxonomy" id="869889"/>
    <lineage>
        <taxon>Archaea</taxon>
        <taxon>Methanobacteriati</taxon>
        <taxon>Methanobacteriota</taxon>
        <taxon>Stenosarchaea group</taxon>
        <taxon>Halobacteria</taxon>
        <taxon>Halobacteriales</taxon>
        <taxon>Haloarculaceae</taxon>
        <taxon>Halosimplex</taxon>
    </lineage>
</organism>
<name>A0A7D5TLE1_9EURY</name>
<dbReference type="GeneID" id="56078008"/>
<sequence>MSEEGPEVTFEFVDQSSRRRRVRFVRESPGGWSRVEEQLDDGEWRPLGGETAADLEVTIDAAAADAVELVPPGDGAAMSITGPEAADR</sequence>
<dbReference type="KEGG" id="hrr:HZS55_09055"/>
<dbReference type="Proteomes" id="UP000509667">
    <property type="component" value="Chromosome"/>
</dbReference>
<keyword evidence="2" id="KW-1185">Reference proteome</keyword>
<dbReference type="EMBL" id="CP058910">
    <property type="protein sequence ID" value="QLH77432.1"/>
    <property type="molecule type" value="Genomic_DNA"/>
</dbReference>
<reference evidence="1 2" key="1">
    <citation type="submission" date="2020-07" db="EMBL/GenBank/DDBJ databases">
        <title>Halosimplex pelagicum sp. nov. and Halosimplex rubrum sp. nov., isolated from salted brown alga Laminaria, and emended description of the genus Halosimplex.</title>
        <authorList>
            <person name="Cui H."/>
        </authorList>
    </citation>
    <scope>NUCLEOTIDE SEQUENCE [LARGE SCALE GENOMIC DNA]</scope>
    <source>
        <strain evidence="1 2">R27</strain>
    </source>
</reference>